<dbReference type="GO" id="GO:0003677">
    <property type="term" value="F:DNA binding"/>
    <property type="evidence" value="ECO:0007669"/>
    <property type="project" value="UniProtKB-KW"/>
</dbReference>
<dbReference type="NCBIfam" id="TIGR01764">
    <property type="entry name" value="excise"/>
    <property type="match status" value="1"/>
</dbReference>
<evidence type="ECO:0000259" key="1">
    <source>
        <dbReference type="Pfam" id="PF12728"/>
    </source>
</evidence>
<feature type="domain" description="Helix-turn-helix" evidence="1">
    <location>
        <begin position="6"/>
        <end position="55"/>
    </location>
</feature>
<comment type="caution">
    <text evidence="2">The sequence shown here is derived from an EMBL/GenBank/DDBJ whole genome shotgun (WGS) entry which is preliminary data.</text>
</comment>
<name>A0A937XF98_UNCEI</name>
<keyword evidence="2" id="KW-0238">DNA-binding</keyword>
<evidence type="ECO:0000313" key="2">
    <source>
        <dbReference type="EMBL" id="MBM3318823.1"/>
    </source>
</evidence>
<dbReference type="EMBL" id="VGIY01000501">
    <property type="protein sequence ID" value="MBM3318823.1"/>
    <property type="molecule type" value="Genomic_DNA"/>
</dbReference>
<reference evidence="2" key="1">
    <citation type="submission" date="2019-03" db="EMBL/GenBank/DDBJ databases">
        <title>Lake Tanganyika Metagenome-Assembled Genomes (MAGs).</title>
        <authorList>
            <person name="Tran P."/>
        </authorList>
    </citation>
    <scope>NUCLEOTIDE SEQUENCE</scope>
    <source>
        <strain evidence="2">M_DeepCast_400m_m2_100</strain>
    </source>
</reference>
<dbReference type="Proteomes" id="UP000748308">
    <property type="component" value="Unassembled WGS sequence"/>
</dbReference>
<evidence type="ECO:0000313" key="3">
    <source>
        <dbReference type="Proteomes" id="UP000748308"/>
    </source>
</evidence>
<accession>A0A937XF98</accession>
<dbReference type="InterPro" id="IPR010093">
    <property type="entry name" value="SinI_DNA-bd"/>
</dbReference>
<proteinExistence type="predicted"/>
<organism evidence="2 3">
    <name type="scientific">Eiseniibacteriota bacterium</name>
    <dbReference type="NCBI Taxonomy" id="2212470"/>
    <lineage>
        <taxon>Bacteria</taxon>
        <taxon>Candidatus Eiseniibacteriota</taxon>
    </lineage>
</organism>
<dbReference type="Gene3D" id="1.10.1660.10">
    <property type="match status" value="1"/>
</dbReference>
<protein>
    <submittedName>
        <fullName evidence="2">Excisionase family DNA-binding protein</fullName>
    </submittedName>
</protein>
<dbReference type="AlphaFoldDB" id="A0A937XF98"/>
<gene>
    <name evidence="2" type="ORF">FJY75_13320</name>
</gene>
<dbReference type="SUPFAM" id="SSF46955">
    <property type="entry name" value="Putative DNA-binding domain"/>
    <property type="match status" value="1"/>
</dbReference>
<sequence>MPSPHLTPSEAARALGVSRSYVLWLADTRRIRATRTPTGRRLISRRAVEHLAAERALKQLR</sequence>
<dbReference type="Pfam" id="PF12728">
    <property type="entry name" value="HTH_17"/>
    <property type="match status" value="1"/>
</dbReference>
<dbReference type="InterPro" id="IPR041657">
    <property type="entry name" value="HTH_17"/>
</dbReference>
<dbReference type="InterPro" id="IPR009061">
    <property type="entry name" value="DNA-bd_dom_put_sf"/>
</dbReference>